<dbReference type="Gene3D" id="1.10.530.10">
    <property type="match status" value="1"/>
</dbReference>
<dbReference type="PANTHER" id="PTHR34408:SF1">
    <property type="entry name" value="GLYCOSYL HYDROLASE FAMILY 19 DOMAIN-CONTAINING PROTEIN HI_1415"/>
    <property type="match status" value="1"/>
</dbReference>
<feature type="domain" description="Peptidoglycan binding-like" evidence="2">
    <location>
        <begin position="226"/>
        <end position="285"/>
    </location>
</feature>
<feature type="compositionally biased region" description="Basic and acidic residues" evidence="1">
    <location>
        <begin position="283"/>
        <end position="300"/>
    </location>
</feature>
<evidence type="ECO:0000313" key="4">
    <source>
        <dbReference type="Proteomes" id="UP000781710"/>
    </source>
</evidence>
<name>A0ABQ6ZKR1_9GAMM</name>
<dbReference type="InterPro" id="IPR036365">
    <property type="entry name" value="PGBD-like_sf"/>
</dbReference>
<evidence type="ECO:0000256" key="1">
    <source>
        <dbReference type="SAM" id="MobiDB-lite"/>
    </source>
</evidence>
<feature type="compositionally biased region" description="Polar residues" evidence="1">
    <location>
        <begin position="257"/>
        <end position="269"/>
    </location>
</feature>
<dbReference type="EMBL" id="PDWW01000003">
    <property type="protein sequence ID" value="KAF1726780.1"/>
    <property type="molecule type" value="Genomic_DNA"/>
</dbReference>
<sequence>MPNENELSLLRAAREAGITSREEMANFMAQMGHESSGFTLMEESFRYTRGINQIPVRSARREGLEALESARLEALQGRPQELARLMYGNRMGNDDAGDGYLYRGRGYTQLTGENNYATAGAALELDLTRHPQLAANRGNGERIALWFWQNEVPEQERDDVSKTTLAINNGENGLEDRLNRYDAWHAVLTPEFVADLDAGRVPAGNPVLPAVGRPAMEDGALRRLETGEEVRQLNEQLRTLDLRAERNRRVPTGDVFTQETEQAVRSFQEQHARAVTGRADPSTLREIERAAEQRNARPDDLQPPPDTVQSLPGQDRITQPDAGTGDRDLDRLAAALFAGDDRAANRVIAQIAGSDHILKLEQWGRELLTEGPSQDVHQQDTLREPFARGLSI</sequence>
<accession>A0ABQ6ZKR1</accession>
<dbReference type="RefSeq" id="WP_162336673.1">
    <property type="nucleotide sequence ID" value="NZ_JBHSRQ010000016.1"/>
</dbReference>
<feature type="region of interest" description="Disordered" evidence="1">
    <location>
        <begin position="257"/>
        <end position="327"/>
    </location>
</feature>
<dbReference type="Pfam" id="PF01471">
    <property type="entry name" value="PG_binding_1"/>
    <property type="match status" value="1"/>
</dbReference>
<gene>
    <name evidence="3" type="ORF">CSC78_04320</name>
</gene>
<dbReference type="InterPro" id="IPR023346">
    <property type="entry name" value="Lysozyme-like_dom_sf"/>
</dbReference>
<evidence type="ECO:0000259" key="2">
    <source>
        <dbReference type="Pfam" id="PF01471"/>
    </source>
</evidence>
<dbReference type="SUPFAM" id="SSF47090">
    <property type="entry name" value="PGBD-like"/>
    <property type="match status" value="1"/>
</dbReference>
<keyword evidence="4" id="KW-1185">Reference proteome</keyword>
<dbReference type="PANTHER" id="PTHR34408">
    <property type="entry name" value="FAMILY PROTEIN, PUTATIVE-RELATED"/>
    <property type="match status" value="1"/>
</dbReference>
<evidence type="ECO:0000313" key="3">
    <source>
        <dbReference type="EMBL" id="KAF1726780.1"/>
    </source>
</evidence>
<protein>
    <recommendedName>
        <fullName evidence="2">Peptidoglycan binding-like domain-containing protein</fullName>
    </recommendedName>
</protein>
<dbReference type="InterPro" id="IPR036366">
    <property type="entry name" value="PGBDSf"/>
</dbReference>
<reference evidence="3 4" key="1">
    <citation type="submission" date="2017-10" db="EMBL/GenBank/DDBJ databases">
        <title>Whole genome sequencing of members of genus Pseudoxanthomonas.</title>
        <authorList>
            <person name="Kumar S."/>
            <person name="Bansal K."/>
            <person name="Kaur A."/>
            <person name="Patil P."/>
            <person name="Sharma S."/>
            <person name="Patil P.B."/>
        </authorList>
    </citation>
    <scope>NUCLEOTIDE SEQUENCE [LARGE SCALE GENOMIC DNA]</scope>
    <source>
        <strain evidence="3 4">DSM 17109</strain>
    </source>
</reference>
<dbReference type="SUPFAM" id="SSF53955">
    <property type="entry name" value="Lysozyme-like"/>
    <property type="match status" value="1"/>
</dbReference>
<dbReference type="InterPro" id="IPR052354">
    <property type="entry name" value="Cell_Wall_Dynamics_Protein"/>
</dbReference>
<dbReference type="Gene3D" id="1.10.101.10">
    <property type="entry name" value="PGBD-like superfamily/PGBD"/>
    <property type="match status" value="1"/>
</dbReference>
<comment type="caution">
    <text evidence="3">The sequence shown here is derived from an EMBL/GenBank/DDBJ whole genome shotgun (WGS) entry which is preliminary data.</text>
</comment>
<organism evidence="3 4">
    <name type="scientific">Pseudoxanthomonas japonensis</name>
    <dbReference type="NCBI Taxonomy" id="69284"/>
    <lineage>
        <taxon>Bacteria</taxon>
        <taxon>Pseudomonadati</taxon>
        <taxon>Pseudomonadota</taxon>
        <taxon>Gammaproteobacteria</taxon>
        <taxon>Lysobacterales</taxon>
        <taxon>Lysobacteraceae</taxon>
        <taxon>Pseudoxanthomonas</taxon>
    </lineage>
</organism>
<dbReference type="Proteomes" id="UP000781710">
    <property type="component" value="Unassembled WGS sequence"/>
</dbReference>
<feature type="compositionally biased region" description="Basic and acidic residues" evidence="1">
    <location>
        <begin position="377"/>
        <end position="386"/>
    </location>
</feature>
<proteinExistence type="predicted"/>
<dbReference type="InterPro" id="IPR002477">
    <property type="entry name" value="Peptidoglycan-bd-like"/>
</dbReference>
<feature type="region of interest" description="Disordered" evidence="1">
    <location>
        <begin position="371"/>
        <end position="392"/>
    </location>
</feature>